<dbReference type="InterPro" id="IPR008257">
    <property type="entry name" value="Pept_M19"/>
</dbReference>
<dbReference type="InterPro" id="IPR032466">
    <property type="entry name" value="Metal_Hydrolase"/>
</dbReference>
<dbReference type="EMBL" id="QSLN01000005">
    <property type="protein sequence ID" value="RDV83413.1"/>
    <property type="molecule type" value="Genomic_DNA"/>
</dbReference>
<dbReference type="OrthoDB" id="9804920at2"/>
<dbReference type="CDD" id="cd01301">
    <property type="entry name" value="rDP_like"/>
    <property type="match status" value="1"/>
</dbReference>
<gene>
    <name evidence="1" type="ORF">DXX99_05340</name>
</gene>
<dbReference type="GO" id="GO:0070573">
    <property type="term" value="F:metallodipeptidase activity"/>
    <property type="evidence" value="ECO:0007669"/>
    <property type="project" value="InterPro"/>
</dbReference>
<dbReference type="PANTHER" id="PTHR10443">
    <property type="entry name" value="MICROSOMAL DIPEPTIDASE"/>
    <property type="match status" value="1"/>
</dbReference>
<name>A0A3D8P5B8_9THEO</name>
<dbReference type="GO" id="GO:0006508">
    <property type="term" value="P:proteolysis"/>
    <property type="evidence" value="ECO:0007669"/>
    <property type="project" value="InterPro"/>
</dbReference>
<keyword evidence="2" id="KW-1185">Reference proteome</keyword>
<dbReference type="PANTHER" id="PTHR10443:SF12">
    <property type="entry name" value="DIPEPTIDASE"/>
    <property type="match status" value="1"/>
</dbReference>
<dbReference type="Proteomes" id="UP000256329">
    <property type="component" value="Unassembled WGS sequence"/>
</dbReference>
<comment type="caution">
    <text evidence="1">The sequence shown here is derived from an EMBL/GenBank/DDBJ whole genome shotgun (WGS) entry which is preliminary data.</text>
</comment>
<dbReference type="SUPFAM" id="SSF51556">
    <property type="entry name" value="Metallo-dependent hydrolases"/>
    <property type="match status" value="1"/>
</dbReference>
<dbReference type="Pfam" id="PF01244">
    <property type="entry name" value="Peptidase_M19"/>
    <property type="match status" value="1"/>
</dbReference>
<sequence length="321" mass="35768">MSTSYPKTGKEGFCLLVVDAHCDTLSRQACRGFPLSRQLEGQVDLPRLRQGKVKVQFFAVFVPLEYRGMYLRRALEQVDYFYRLLSTWEEVRPVKDRASLEEALAEGKTAGVLAVEGGHVLEGSLAALRVFHLLGVRCLTLTWNGRNELGDGVGEEGGLSSLGREVVREMGRLGMLVDVAHLSPAGFWDVLRQAEGPIIASHANSRALCDHPRNLTDEQVRALAATGGVIGVTFVPHFIDPEKPTLDRLIDHMEHLAEIGGIDCVGVGSDFDGVPEPWEEMPDATSWPRLISRLRERGWKEEEIRKVMGENFLRVMRAVWP</sequence>
<reference evidence="1 2" key="1">
    <citation type="submission" date="2018-08" db="EMBL/GenBank/DDBJ databases">
        <title>Form III RuBisCO-mediated autotrophy in Thermodesulfobium bacteria.</title>
        <authorList>
            <person name="Toshchakov S.V."/>
            <person name="Kublanov I.V."/>
            <person name="Frolov E."/>
            <person name="Bonch-Osmolovskaya E.A."/>
            <person name="Tourova T.P."/>
            <person name="Chernych N.A."/>
            <person name="Lebedinsky A.V."/>
        </authorList>
    </citation>
    <scope>NUCLEOTIDE SEQUENCE [LARGE SCALE GENOMIC DNA]</scope>
    <source>
        <strain evidence="1 2">SR</strain>
    </source>
</reference>
<dbReference type="PROSITE" id="PS51365">
    <property type="entry name" value="RENAL_DIPEPTIDASE_2"/>
    <property type="match status" value="1"/>
</dbReference>
<evidence type="ECO:0000313" key="1">
    <source>
        <dbReference type="EMBL" id="RDV83413.1"/>
    </source>
</evidence>
<proteinExistence type="predicted"/>
<dbReference type="Gene3D" id="3.20.20.140">
    <property type="entry name" value="Metal-dependent hydrolases"/>
    <property type="match status" value="1"/>
</dbReference>
<accession>A0A3D8P5B8</accession>
<organism evidence="1 2">
    <name type="scientific">Ammonifex thiophilus</name>
    <dbReference type="NCBI Taxonomy" id="444093"/>
    <lineage>
        <taxon>Bacteria</taxon>
        <taxon>Bacillati</taxon>
        <taxon>Bacillota</taxon>
        <taxon>Clostridia</taxon>
        <taxon>Thermoanaerobacterales</taxon>
        <taxon>Thermoanaerobacteraceae</taxon>
        <taxon>Ammonifex</taxon>
    </lineage>
</organism>
<evidence type="ECO:0000313" key="2">
    <source>
        <dbReference type="Proteomes" id="UP000256329"/>
    </source>
</evidence>
<dbReference type="AlphaFoldDB" id="A0A3D8P5B8"/>
<protein>
    <submittedName>
        <fullName evidence="1">Membrane dipeptidase</fullName>
    </submittedName>
</protein>